<feature type="domain" description="Long Rib" evidence="5">
    <location>
        <begin position="1150"/>
        <end position="1253"/>
    </location>
</feature>
<reference evidence="6 7" key="1">
    <citation type="submission" date="2019-04" db="EMBL/GenBank/DDBJ databases">
        <title>Microbes associate with the intestines of laboratory mice.</title>
        <authorList>
            <person name="Navarre W."/>
            <person name="Wong E."/>
            <person name="Huang K."/>
            <person name="Tropini C."/>
            <person name="Ng K."/>
            <person name="Yu B."/>
        </authorList>
    </citation>
    <scope>NUCLEOTIDE SEQUENCE [LARGE SCALE GENOMIC DNA]</scope>
    <source>
        <strain evidence="6 7">NM61_E11</strain>
    </source>
</reference>
<dbReference type="NCBIfam" id="TIGR01168">
    <property type="entry name" value="YSIRK_signal"/>
    <property type="match status" value="1"/>
</dbReference>
<feature type="domain" description="Rib" evidence="4">
    <location>
        <begin position="3594"/>
        <end position="3669"/>
    </location>
</feature>
<dbReference type="Pfam" id="PF18957">
    <property type="entry name" value="RibLong"/>
    <property type="match status" value="2"/>
</dbReference>
<feature type="compositionally biased region" description="Polar residues" evidence="2">
    <location>
        <begin position="2985"/>
        <end position="2994"/>
    </location>
</feature>
<dbReference type="InterPro" id="IPR059115">
    <property type="entry name" value="Rib"/>
</dbReference>
<dbReference type="Gene3D" id="2.60.40.4300">
    <property type="match status" value="3"/>
</dbReference>
<dbReference type="InterPro" id="IPR046776">
    <property type="entry name" value="Pectate_lyase_5"/>
</dbReference>
<dbReference type="Pfam" id="PF04650">
    <property type="entry name" value="YSIRK_signal"/>
    <property type="match status" value="1"/>
</dbReference>
<feature type="domain" description="Rib" evidence="4">
    <location>
        <begin position="1908"/>
        <end position="1985"/>
    </location>
</feature>
<dbReference type="RefSeq" id="WP_135960479.1">
    <property type="nucleotide sequence ID" value="NZ_SRYV01000007.1"/>
</dbReference>
<evidence type="ECO:0000259" key="4">
    <source>
        <dbReference type="Pfam" id="PF08428"/>
    </source>
</evidence>
<feature type="domain" description="Long Rib" evidence="5">
    <location>
        <begin position="1494"/>
        <end position="1591"/>
    </location>
</feature>
<feature type="region of interest" description="Disordered" evidence="2">
    <location>
        <begin position="3106"/>
        <end position="3165"/>
    </location>
</feature>
<dbReference type="Pfam" id="PF08428">
    <property type="entry name" value="Rib"/>
    <property type="match status" value="14"/>
</dbReference>
<feature type="compositionally biased region" description="Polar residues" evidence="2">
    <location>
        <begin position="102"/>
        <end position="161"/>
    </location>
</feature>
<evidence type="ECO:0000256" key="1">
    <source>
        <dbReference type="ARBA" id="ARBA00022729"/>
    </source>
</evidence>
<feature type="region of interest" description="Disordered" evidence="2">
    <location>
        <begin position="2296"/>
        <end position="2318"/>
    </location>
</feature>
<feature type="region of interest" description="Disordered" evidence="2">
    <location>
        <begin position="197"/>
        <end position="225"/>
    </location>
</feature>
<feature type="domain" description="Rib" evidence="4">
    <location>
        <begin position="2191"/>
        <end position="2265"/>
    </location>
</feature>
<accession>A0A4S2BPD4</accession>
<evidence type="ECO:0000313" key="6">
    <source>
        <dbReference type="EMBL" id="TGY15754.1"/>
    </source>
</evidence>
<feature type="region of interest" description="Disordered" evidence="2">
    <location>
        <begin position="51"/>
        <end position="171"/>
    </location>
</feature>
<feature type="domain" description="Rib" evidence="4">
    <location>
        <begin position="3205"/>
        <end position="3268"/>
    </location>
</feature>
<evidence type="ECO:0000256" key="2">
    <source>
        <dbReference type="SAM" id="MobiDB-lite"/>
    </source>
</evidence>
<feature type="domain" description="YSIRK Gram-positive signal peptide" evidence="3">
    <location>
        <begin position="18"/>
        <end position="40"/>
    </location>
</feature>
<feature type="domain" description="Rib" evidence="4">
    <location>
        <begin position="1605"/>
        <end position="1655"/>
    </location>
</feature>
<feature type="domain" description="Rib" evidence="4">
    <location>
        <begin position="3104"/>
        <end position="3186"/>
    </location>
</feature>
<dbReference type="NCBIfam" id="TIGR02331">
    <property type="entry name" value="rib_alpha"/>
    <property type="match status" value="2"/>
</dbReference>
<feature type="domain" description="Rib" evidence="4">
    <location>
        <begin position="4179"/>
        <end position="4260"/>
    </location>
</feature>
<proteinExistence type="predicted"/>
<feature type="region of interest" description="Disordered" evidence="2">
    <location>
        <begin position="2964"/>
        <end position="3007"/>
    </location>
</feature>
<evidence type="ECO:0000259" key="3">
    <source>
        <dbReference type="Pfam" id="PF04650"/>
    </source>
</evidence>
<name>A0A4S2BPD4_9LACO</name>
<feature type="domain" description="Rib" evidence="4">
    <location>
        <begin position="3853"/>
        <end position="3927"/>
    </location>
</feature>
<feature type="domain" description="Rib" evidence="4">
    <location>
        <begin position="3029"/>
        <end position="3101"/>
    </location>
</feature>
<dbReference type="Pfam" id="PF20585">
    <property type="entry name" value="Pectate_lyase_5"/>
    <property type="match status" value="1"/>
</dbReference>
<feature type="region of interest" description="Disordered" evidence="2">
    <location>
        <begin position="4489"/>
        <end position="4572"/>
    </location>
</feature>
<feature type="compositionally biased region" description="Low complexity" evidence="2">
    <location>
        <begin position="2309"/>
        <end position="2318"/>
    </location>
</feature>
<feature type="compositionally biased region" description="Polar residues" evidence="2">
    <location>
        <begin position="63"/>
        <end position="72"/>
    </location>
</feature>
<feature type="compositionally biased region" description="Low complexity" evidence="2">
    <location>
        <begin position="4510"/>
        <end position="4519"/>
    </location>
</feature>
<feature type="domain" description="Rib" evidence="4">
    <location>
        <begin position="2267"/>
        <end position="2341"/>
    </location>
</feature>
<keyword evidence="1" id="KW-0732">Signal</keyword>
<feature type="domain" description="Rib" evidence="4">
    <location>
        <begin position="4096"/>
        <end position="4176"/>
    </location>
</feature>
<dbReference type="InterPro" id="IPR044055">
    <property type="entry name" value="RibLong"/>
</dbReference>
<feature type="domain" description="Rib" evidence="4">
    <location>
        <begin position="4523"/>
        <end position="4597"/>
    </location>
</feature>
<gene>
    <name evidence="6" type="ORF">E5351_04535</name>
</gene>
<organism evidence="6 7">
    <name type="scientific">Lactobacillus intestinalis</name>
    <dbReference type="NCBI Taxonomy" id="151781"/>
    <lineage>
        <taxon>Bacteria</taxon>
        <taxon>Bacillati</taxon>
        <taxon>Bacillota</taxon>
        <taxon>Bacilli</taxon>
        <taxon>Lactobacillales</taxon>
        <taxon>Lactobacillaceae</taxon>
        <taxon>Lactobacillus</taxon>
    </lineage>
</organism>
<feature type="domain" description="Rib" evidence="4">
    <location>
        <begin position="3770"/>
        <end position="3845"/>
    </location>
</feature>
<feature type="compositionally biased region" description="Polar residues" evidence="2">
    <location>
        <begin position="4546"/>
        <end position="4572"/>
    </location>
</feature>
<feature type="compositionally biased region" description="Polar residues" evidence="2">
    <location>
        <begin position="4529"/>
        <end position="4538"/>
    </location>
</feature>
<dbReference type="EMBL" id="SRYV01000007">
    <property type="protein sequence ID" value="TGY15754.1"/>
    <property type="molecule type" value="Genomic_DNA"/>
</dbReference>
<dbReference type="InterPro" id="IPR012706">
    <property type="entry name" value="Rib_alpha_Esp_rpt"/>
</dbReference>
<feature type="domain" description="Rib" evidence="4">
    <location>
        <begin position="2962"/>
        <end position="3026"/>
    </location>
</feature>
<evidence type="ECO:0000259" key="5">
    <source>
        <dbReference type="Pfam" id="PF18957"/>
    </source>
</evidence>
<protein>
    <submittedName>
        <fullName evidence="6">YSIRK-type signal peptide-containing protein</fullName>
    </submittedName>
</protein>
<dbReference type="InterPro" id="IPR005877">
    <property type="entry name" value="YSIRK_signal_dom"/>
</dbReference>
<sequence>MLSKNNYQERLRKMESRQDRFSIRKLSMGAASVLIGFFFIGMSNGEEVNADTLAKPDQDNGHPEQTSGQSAETKVPKKVIVNQKKMPSRDGDAVSLDKNEQEAVNSNKTALKQNSAEKAQAETVNKNQASQKTQGEVKQTPNETGVKNTDQIATSKTTASDNKQEVATAKKVQQQAAVRDANKTTAANNAAIQNKTETAALTDKNESKIATTNNDQTVKESDKKTPNITVDPEVAAFQKEYQDLQTNFDKLSADERTQRAAKIQADYEKMSTQAKTQFALANGVNQQLYSVNNGVADVSTFADFTKALCDKNVTTINITGDITAADNQSALVSGTTNGGIAGLKGLKAYEMTADETFGSDYDDIARTITINGNNHTLDMNKWSITFSRQNYGDNPWDFTFKNMTFKTNAQNANYGPLYFFHTNDLLTSRKSIYSEDLAKTNVTFDNVKIESRQALMTSQVNTIFSGNTTLNTTYSEPTVNSANITIADNSTLNASGGTTILDANDTLTIGNNAKVTMSTNGQDLVGKDINVGTNATLNLTDSENTDLGNFANNAVTFTDKMNIGDGATININTGDAKPDSSVSVHDVRGIYGNTDTPEKAATLSIGKNAHINMSMGTGHSTAILTDNMDVDEGTQILITTKQDNNNRMDKNDIKFGADPNFNHYAPITMAFDSDGELHLKDGAKLQVIRDTQNAKAITPMISFGNGGDGRKQVGITTGVNSPRYYTLTVDGGATLDLQDDTSSQGIANYKWDYSGYLDSDATQNIFYPGMISMFGTNSMDTVQLGSEVSDGKYIAPAYINLQRRGKQWGRLLNLEGKAIPGKFLWNPNPLNWAKNIQNIAILYGDAPLAQWNGTNKTATPDNAWNIEELATQNGGGDTSANYVPADLSKLTNDGFIKSKGAQNVSLGQSNGIVVMPGNPNEKNSYATYSDTNGKSGEVTGSKQNLMKLQSLLDNFNWWKARRISYGTDLLKTDSDHGVTINPSDLYTPTVAPQTYTEGKYENNAQDFANNKVIIGVTDASGKQISTDLDKIISNEQWGIDWTHTEFKNILDSNGKIDQTKLAALSQTKGKSDTQAYDDTVEYNAYNSLIESINNPDGSSGYDPSKTQFKLSDNTKEEQTYNIPMTVTFSDGSANVTLVPVTVKKAKQNTLYQPSYITQTVEQGKKATVTAPSFKSVTNNADGTVTYTDATAPTGVTYALTDSATKPDFVTLNSDGTIRLAPTTKDAVGVYSIPVTVTYADKSTDNISALVDVTDGKSTVIWGKTNPDGSVKGAVVVKPGTDTIHKTSDTSSSIDSLDPKKAVSEIDIYTADANDSTKLDQTTYTYNNGAYVDGEKNSIDDVSVSYVKNAGLDTTTGNSTTLPITVTFGTKSLPAQKGIINNGAHTNLSENINFAGASAILGSQISLPKGYDVIKDLEGYFTSDRLATLINHSALDKIDPAFKITGYSLVGVPDTSSVKAEDMTVRISFADKMGGNPTYLDVQIPNGINVTTGDAGQYNPTYADTVDSKQQLVTVNPSFGNDKPAVGDVVTYALGQTSEQNLPAAMKQYVHVDNNTGAITIDQAAMNDTASYEIPVVVTYKDGTQDQAVAKVYEVKGKDVADPTFASDAISNFENLPSGTTAKWETAPDPHQSSQSATVDVTLPDNKTTTVTVNVTNNSALKPNTTIVYGQDTTTTITVETPSYHKTSADNNPAAPRVSKVTIVTDKGVTTTYNLSSDGKTYTSTDGKKSFSADQIKTAWEDGYKLNTNASNFSTDGSQTTLVPVKTDKTSDEWDGTHNSKYRVDITLSGDAMTISGIPDGDAGWSNAYANIYGAKAASASDANKQLKAVQNVDSSLADPSAYVDTSDLTTEHNSKVESVSWNTKPDLTKAGTITPNVDINFVDGTKLTIPVKITVAQSDANKFETDNTDKNPLTQTISVHTGATVAAGDAIKGFSDATKTKYGIVSDGTQFNETVPTTDIGTTPYAATVKFADGSSTTVNIPVKVYTDQSNFDDANKNNALTKEISEKMCSVVAATDAKNGVKEDSNNTYHIVWTDTDNLKAPRFTETIDTSTLTSDTNPAKSYAATIYFEDGTSTTVNIPVKIIGSDASKFAQDNKDNVLVQTISKGRGYQFKDTDASQGIKKDPNNTYNIVWTDKDSLKAPRFNDVSKIDSSKETSMPTDYDATVYFKDGTKLGVKIPVIITDQATDHQNDLKTKTYQVDQNGTVSAGDVIDTTSSKNVPEGTTYAWSNKTLDTSKVGTQEVTIIVTYPDGTKGTANGKVTVEATPETTTVTLHQGVIPTSDDATSSITNLIPTGQDGMPKSVAWKATPSTDTTGKSTATVTVTYNDGYTKEVIVPINVWKTTKGSDVTKPSADTHDIYREITRTITVDNGTPQIQKVVFTRDKYTDTTDAAAQPTYSDWVAKDGKDTFAESAELTKDGYTATVKGTDITGKPIALTANGTIAGETVTADSQSENITVTNTANDQTVAIKFINAKDDSPVSVATPETFTGKTDGSITINPTDITIPTSYKLDKDFGLPTTYKFTADKDQTITVKLDHLITLDPTNPDVAKDPKNSDMFESITRKINYTDPTKADAQQQTITQTVKFQRTKTVNDSDSTDITYGDWTPADSNKTAWDAYTVPTFTDYTVTAKDDANDPVVITNGQIASVTLEPGNKGKTKTADQTINLTYTMTNAGHFKKDNANDAATQLIRVKKGTDKKAIDGKQGIKSSTDYTVQSVTFTDLSGLDTSVASPLDKPFPTYGATITFTDGSTATVNIPIQVYDKATDFEQDNQKNPLTQEVDEKMGALVPAIDAVKGFTSEVITKYGIVSTGDNAPKFTTTIDTSKVTTTPTDYEATINFDDGSTATVKIPVKIIASDASAFDNDNQDNALVKQITWGKRTIHQASEAINGIITKQGQTDYHVTGASFNAVPSTDAVHPAQNFAATISFEDGTTTTVEIPVAITDNASDDKTITKNPIVIIVDPGTTPQTPDPKNGVKDPSAPQGTTYQWKDTPTVPDPGDPKTPATVVVKYPDGTQKEVPTTIVTDYKPEITTITTPKDVAPSADKGISNLNKGKGYPTSVVWKTTPDVSQIGSTTGTATVSYANGVTQEVTIPITVVKNDGETYDPQATKEPVKTPQGTQVDPSKVVDPSTLPTDPKDTPTITWANPKNVPDPSKPGTQPANVDITYPDGTLDHVPGKVTVEATPEIGTISTNQNVVPDLTNSDNAKKVVTNLKSSDDPTADGYPISVKWTTDPDVSKAGQTTGNVTITYKDGYTTTANVSINVIGVEDGKEKANQQDSDVYKDFTRTITVDGTAQPAQHVILTRIKYTDTSKPVGQQVYYSNWVSDNASFAEVDVSKDGYSASAIDGSGKTIALTSDSKVPSEAVALDDASVEKHAANEVIKVTHTANTQSIVINYVDAKSGNKVDSQTISGVTDGQAKIKSALTIPSGYQLNDADNVPETYTFKASGNDPITVKLDKINTVNPDPTRKDDQKDLFKTITRTITYTDPTTNKQVTVTQGVDFERSKKVNNTNGAVISYGDWTLVDAKKSSWDAYTVPIFTDYTVSAKDDAGNSVDIRSGQIAGQTVTAQTANTHITLTYSETDAGKFKDKNKDNSQVQTILVTQNSDPTKINASDGIRNLPRYASVAFDNGVVIDTKTLGTTSYPATITFADNTTAKVEIPVKVYNDATVFNEDQVKKALTQTITEKQGTDVDPTDAIKGFSADVITKYNIDTSNFNEKIDTSTVTTTPVSYAASVYFKDGSHTTVKIPVQIIASEASQFNDAVKKDATIVQGITVNKYDIVAKSDALKGIKNPATYNVIAANFDEDVDTSVVGKKTYPVIVTFNDGSTTTVQMSVTVEDSQASKFKDNYKTETQVVEELLNSQVPVTDAMKGIKNAAEIGATNAKFNYDVDTTVLGSKDYDATVSFSDGSSTVVPITVKVVSLADKFDDTVDLTAVTRKIGQTVKNTDAIEGVVDATKHGVQSAVFTEDVPTNEQGSTPYDATLTFTDGSKKDVKITVNVGANEASTFNKAQLVPLVKIPVGTKIDPADTTNAQAALKDPSQIGKTITSIQYVTIPDTSKPRNIFETPVKITFNDGSTKTFEQAIQITSEADNYTGTPQNIDILHNITIDPENTNNAKGAATDPDNTIDHIQFVDPKDIDPSTLGKQIAPAIITFKDGSTKTISVPVTIVPNEADKFSPNDLNKPITVKKNTPISKGAEVADAINPIKKTQDNVTSITYETVPDTTVPGTTYPAVKVTFNDGSSITTNLPVVVSTTKTGNPYQAGTQGVNDASNYYIYREIMIHRPDSDQEDIVTQVIHFIRKDKNGNSSYTTDGKTTYVPWTVADSDGHSTGTATGHFKEYETPRVADYAANKSLIADEEVAGDPYGATPVSRDRVEKVDINYNFDMNQVSMAYLAVPASFTPGDNLFLQLAAYDNKTGKQIKLPRSVKFEAKSLPDGVKLDEQTGSVTVPKGMQVGKNQVQVMALAQTGQKEVDAQLNVVNKPDSGQTTPTTPVNPTPITPSTPTTPTTPTKQTDADKFAPQTQDITTTVDDLPDASSAISNLDNLPSGTKASWQTAPEVSQSGSKTANIVVTYPDGSQDTTSTTVIVAEKVPEKKAIVPIGQKIKTKKNVLPKPIKGIKNRKLMPVGTKYA</sequence>
<comment type="caution">
    <text evidence="6">The sequence shown here is derived from an EMBL/GenBank/DDBJ whole genome shotgun (WGS) entry which is preliminary data.</text>
</comment>
<feature type="compositionally biased region" description="Basic and acidic residues" evidence="2">
    <location>
        <begin position="87"/>
        <end position="101"/>
    </location>
</feature>
<evidence type="ECO:0000313" key="7">
    <source>
        <dbReference type="Proteomes" id="UP000309117"/>
    </source>
</evidence>
<dbReference type="Proteomes" id="UP000309117">
    <property type="component" value="Unassembled WGS sequence"/>
</dbReference>
<dbReference type="Gene3D" id="3.10.20.320">
    <property type="entry name" value="Putative peptidoglycan bound protein (lpxtg motif)"/>
    <property type="match status" value="2"/>
</dbReference>